<evidence type="ECO:0000256" key="2">
    <source>
        <dbReference type="ARBA" id="ARBA00004555"/>
    </source>
</evidence>
<dbReference type="SMART" id="SM00273">
    <property type="entry name" value="ENTH"/>
    <property type="match status" value="1"/>
</dbReference>
<evidence type="ECO:0000313" key="6">
    <source>
        <dbReference type="EMBL" id="KAK6145337.1"/>
    </source>
</evidence>
<keyword evidence="4" id="KW-0968">Cytoplasmic vesicle</keyword>
<dbReference type="SUPFAM" id="SSF48464">
    <property type="entry name" value="ENTH/VHS domain"/>
    <property type="match status" value="1"/>
</dbReference>
<proteinExistence type="predicted"/>
<dbReference type="PANTHER" id="PTHR12276">
    <property type="entry name" value="EPSIN/ENT-RELATED"/>
    <property type="match status" value="1"/>
</dbReference>
<name>A0ABR0WCJ1_REHGL</name>
<evidence type="ECO:0000256" key="4">
    <source>
        <dbReference type="ARBA" id="ARBA00023329"/>
    </source>
</evidence>
<evidence type="ECO:0000313" key="7">
    <source>
        <dbReference type="Proteomes" id="UP001318860"/>
    </source>
</evidence>
<sequence>MGSLMQDFKRQASFFLREKIKTARLVLTDVTPAQLLTEEVTKGDSLAPDAHAMRLICRAAFEVDDYERIVHILHQRLSKFETWNWRASYNGLVLLEHLLTHGPQRIAEEFESDEDSIRDMTTFHYVDDKGFNWGLRVKKKSERIMKLLEDRSYLKEERTRARKITVGIKGFGSFSHRPPKDETSKDNIDSDKVTRSNSLLFGDHHHLHHHHTAVDQSNLLASEEYTKLIANNNKAQDHDFNGNWSHAYTSHGYVMGEEDDHPFWDKEHHTRLSLLSSI</sequence>
<accession>A0ABR0WCJ1</accession>
<dbReference type="EMBL" id="JABTTQ020000012">
    <property type="protein sequence ID" value="KAK6145337.1"/>
    <property type="molecule type" value="Genomic_DNA"/>
</dbReference>
<dbReference type="InterPro" id="IPR008942">
    <property type="entry name" value="ENTH_VHS"/>
</dbReference>
<dbReference type="InterPro" id="IPR013809">
    <property type="entry name" value="ENTH"/>
</dbReference>
<keyword evidence="3" id="KW-0333">Golgi apparatus</keyword>
<dbReference type="PANTHER" id="PTHR12276:SF99">
    <property type="entry name" value="EPSIN-2-LIKE"/>
    <property type="match status" value="1"/>
</dbReference>
<feature type="domain" description="ENTH" evidence="5">
    <location>
        <begin position="25"/>
        <end position="158"/>
    </location>
</feature>
<dbReference type="Proteomes" id="UP001318860">
    <property type="component" value="Unassembled WGS sequence"/>
</dbReference>
<protein>
    <recommendedName>
        <fullName evidence="5">ENTH domain-containing protein</fullName>
    </recommendedName>
</protein>
<keyword evidence="7" id="KW-1185">Reference proteome</keyword>
<comment type="subcellular location">
    <subcellularLocation>
        <location evidence="1">Cytoplasmic vesicle</location>
        <location evidence="1">Clathrin-coated vesicle</location>
    </subcellularLocation>
    <subcellularLocation>
        <location evidence="2">Golgi apparatus</location>
    </subcellularLocation>
</comment>
<organism evidence="6 7">
    <name type="scientific">Rehmannia glutinosa</name>
    <name type="common">Chinese foxglove</name>
    <dbReference type="NCBI Taxonomy" id="99300"/>
    <lineage>
        <taxon>Eukaryota</taxon>
        <taxon>Viridiplantae</taxon>
        <taxon>Streptophyta</taxon>
        <taxon>Embryophyta</taxon>
        <taxon>Tracheophyta</taxon>
        <taxon>Spermatophyta</taxon>
        <taxon>Magnoliopsida</taxon>
        <taxon>eudicotyledons</taxon>
        <taxon>Gunneridae</taxon>
        <taxon>Pentapetalae</taxon>
        <taxon>asterids</taxon>
        <taxon>lamiids</taxon>
        <taxon>Lamiales</taxon>
        <taxon>Orobanchaceae</taxon>
        <taxon>Rehmannieae</taxon>
        <taxon>Rehmannia</taxon>
    </lineage>
</organism>
<gene>
    <name evidence="6" type="ORF">DH2020_022157</name>
</gene>
<evidence type="ECO:0000256" key="3">
    <source>
        <dbReference type="ARBA" id="ARBA00023034"/>
    </source>
</evidence>
<evidence type="ECO:0000259" key="5">
    <source>
        <dbReference type="PROSITE" id="PS50942"/>
    </source>
</evidence>
<dbReference type="Gene3D" id="1.25.40.90">
    <property type="match status" value="1"/>
</dbReference>
<dbReference type="CDD" id="cd03571">
    <property type="entry name" value="ENTH"/>
    <property type="match status" value="1"/>
</dbReference>
<evidence type="ECO:0000256" key="1">
    <source>
        <dbReference type="ARBA" id="ARBA00004132"/>
    </source>
</evidence>
<dbReference type="PROSITE" id="PS50942">
    <property type="entry name" value="ENTH"/>
    <property type="match status" value="1"/>
</dbReference>
<dbReference type="Pfam" id="PF01417">
    <property type="entry name" value="ENTH"/>
    <property type="match status" value="1"/>
</dbReference>
<comment type="caution">
    <text evidence="6">The sequence shown here is derived from an EMBL/GenBank/DDBJ whole genome shotgun (WGS) entry which is preliminary data.</text>
</comment>
<reference evidence="6 7" key="1">
    <citation type="journal article" date="2021" name="Comput. Struct. Biotechnol. J.">
        <title>De novo genome assembly of the potent medicinal plant Rehmannia glutinosa using nanopore technology.</title>
        <authorList>
            <person name="Ma L."/>
            <person name="Dong C."/>
            <person name="Song C."/>
            <person name="Wang X."/>
            <person name="Zheng X."/>
            <person name="Niu Y."/>
            <person name="Chen S."/>
            <person name="Feng W."/>
        </authorList>
    </citation>
    <scope>NUCLEOTIDE SEQUENCE [LARGE SCALE GENOMIC DNA]</scope>
    <source>
        <strain evidence="6">DH-2019</strain>
    </source>
</reference>